<feature type="compositionally biased region" description="Polar residues" evidence="3">
    <location>
        <begin position="142"/>
        <end position="157"/>
    </location>
</feature>
<proteinExistence type="inferred from homology"/>
<name>A0A2G9G4R1_9LAMI</name>
<keyword evidence="6" id="KW-1185">Reference proteome</keyword>
<comment type="caution">
    <text evidence="5">The sequence shown here is derived from an EMBL/GenBank/DDBJ whole genome shotgun (WGS) entry which is preliminary data.</text>
</comment>
<protein>
    <recommendedName>
        <fullName evidence="2">Protein TIFY</fullName>
    </recommendedName>
    <alternativeName>
        <fullName evidence="2">Jasmonate ZIM domain-containing protein</fullName>
    </alternativeName>
</protein>
<dbReference type="Pfam" id="PF09425">
    <property type="entry name" value="Jas_motif"/>
    <property type="match status" value="1"/>
</dbReference>
<comment type="subcellular location">
    <subcellularLocation>
        <location evidence="2">Nucleus</location>
    </subcellularLocation>
</comment>
<organism evidence="5 6">
    <name type="scientific">Handroanthus impetiginosus</name>
    <dbReference type="NCBI Taxonomy" id="429701"/>
    <lineage>
        <taxon>Eukaryota</taxon>
        <taxon>Viridiplantae</taxon>
        <taxon>Streptophyta</taxon>
        <taxon>Embryophyta</taxon>
        <taxon>Tracheophyta</taxon>
        <taxon>Spermatophyta</taxon>
        <taxon>Magnoliopsida</taxon>
        <taxon>eudicotyledons</taxon>
        <taxon>Gunneridae</taxon>
        <taxon>Pentapetalae</taxon>
        <taxon>asterids</taxon>
        <taxon>lamiids</taxon>
        <taxon>Lamiales</taxon>
        <taxon>Bignoniaceae</taxon>
        <taxon>Crescentiina</taxon>
        <taxon>Tabebuia alliance</taxon>
        <taxon>Handroanthus</taxon>
    </lineage>
</organism>
<evidence type="ECO:0000259" key="4">
    <source>
        <dbReference type="PROSITE" id="PS51320"/>
    </source>
</evidence>
<feature type="region of interest" description="Disordered" evidence="3">
    <location>
        <begin position="137"/>
        <end position="239"/>
    </location>
</feature>
<dbReference type="EMBL" id="NKXS01007295">
    <property type="protein sequence ID" value="PIM99899.1"/>
    <property type="molecule type" value="Genomic_DNA"/>
</dbReference>
<dbReference type="AlphaFoldDB" id="A0A2G9G4R1"/>
<dbReference type="InterPro" id="IPR018467">
    <property type="entry name" value="CCT_CS"/>
</dbReference>
<feature type="domain" description="Tify" evidence="4">
    <location>
        <begin position="91"/>
        <end position="126"/>
    </location>
</feature>
<dbReference type="PANTHER" id="PTHR33077">
    <property type="entry name" value="PROTEIN TIFY 4A-RELATED-RELATED"/>
    <property type="match status" value="1"/>
</dbReference>
<gene>
    <name evidence="5" type="ORF">CDL12_27600</name>
</gene>
<dbReference type="Pfam" id="PF06200">
    <property type="entry name" value="tify"/>
    <property type="match status" value="1"/>
</dbReference>
<dbReference type="GO" id="GO:0031347">
    <property type="term" value="P:regulation of defense response"/>
    <property type="evidence" value="ECO:0007669"/>
    <property type="project" value="UniProtKB-UniRule"/>
</dbReference>
<sequence>MASSEKVASGKLPGGRSNFSQTCSLLSQYLKEKGSFGDLSLGLTPNLSEPKGTLNLLPMIEKSGQTMAAGNFNINTLPQLIAGGEETLNKSDGETGQMTIFYAGQVMIFDDLPADKAKEIMMVAGKYGAAQNHHSAAFSPPVTAQSPAESATSTPNMAPTFATPERARQRPQPALGSDLPIARKNSLARFLEKRKDRITANAPYQTSKPAPQSPPPPKPAKTEEWLGLAPQSPLQVHRH</sequence>
<dbReference type="STRING" id="429701.A0A2G9G4R1"/>
<evidence type="ECO:0000256" key="3">
    <source>
        <dbReference type="SAM" id="MobiDB-lite"/>
    </source>
</evidence>
<dbReference type="Proteomes" id="UP000231279">
    <property type="component" value="Unassembled WGS sequence"/>
</dbReference>
<comment type="function">
    <text evidence="2">Repressor of jasmonate responses.</text>
</comment>
<comment type="similarity">
    <text evidence="1 2">Belongs to the TIFY/JAZ family.</text>
</comment>
<dbReference type="SMART" id="SM00979">
    <property type="entry name" value="TIFY"/>
    <property type="match status" value="1"/>
</dbReference>
<comment type="domain">
    <text evidence="2">The jas domain is required for interaction with COI1.</text>
</comment>
<dbReference type="PROSITE" id="PS51320">
    <property type="entry name" value="TIFY"/>
    <property type="match status" value="1"/>
</dbReference>
<dbReference type="InterPro" id="IPR040390">
    <property type="entry name" value="TIFY/JAZ"/>
</dbReference>
<keyword evidence="2" id="KW-0539">Nucleus</keyword>
<dbReference type="PANTHER" id="PTHR33077:SF140">
    <property type="entry name" value="PROTEIN TIFY 10B"/>
    <property type="match status" value="1"/>
</dbReference>
<accession>A0A2G9G4R1</accession>
<evidence type="ECO:0000313" key="5">
    <source>
        <dbReference type="EMBL" id="PIM99899.1"/>
    </source>
</evidence>
<dbReference type="GO" id="GO:2000022">
    <property type="term" value="P:regulation of jasmonic acid mediated signaling pathway"/>
    <property type="evidence" value="ECO:0007669"/>
    <property type="project" value="UniProtKB-UniRule"/>
</dbReference>
<dbReference type="GO" id="GO:0005634">
    <property type="term" value="C:nucleus"/>
    <property type="evidence" value="ECO:0007669"/>
    <property type="project" value="UniProtKB-SubCell"/>
</dbReference>
<dbReference type="GO" id="GO:0009611">
    <property type="term" value="P:response to wounding"/>
    <property type="evidence" value="ECO:0007669"/>
    <property type="project" value="UniProtKB-UniRule"/>
</dbReference>
<dbReference type="OrthoDB" id="1937734at2759"/>
<evidence type="ECO:0000313" key="6">
    <source>
        <dbReference type="Proteomes" id="UP000231279"/>
    </source>
</evidence>
<dbReference type="InterPro" id="IPR010399">
    <property type="entry name" value="Tify_dom"/>
</dbReference>
<reference evidence="6" key="1">
    <citation type="journal article" date="2018" name="Gigascience">
        <title>Genome assembly of the Pink Ipe (Handroanthus impetiginosus, Bignoniaceae), a highly valued, ecologically keystone Neotropical timber forest tree.</title>
        <authorList>
            <person name="Silva-Junior O.B."/>
            <person name="Grattapaglia D."/>
            <person name="Novaes E."/>
            <person name="Collevatti R.G."/>
        </authorList>
    </citation>
    <scope>NUCLEOTIDE SEQUENCE [LARGE SCALE GENOMIC DNA]</scope>
    <source>
        <strain evidence="6">cv. UFG-1</strain>
    </source>
</reference>
<evidence type="ECO:0000256" key="2">
    <source>
        <dbReference type="RuleBase" id="RU369065"/>
    </source>
</evidence>
<evidence type="ECO:0000256" key="1">
    <source>
        <dbReference type="ARBA" id="ARBA00008614"/>
    </source>
</evidence>
<keyword evidence="2" id="KW-1184">Jasmonic acid signaling pathway</keyword>